<dbReference type="Gene3D" id="3.40.630.20">
    <property type="entry name" value="Peptidase C15, pyroglutamyl peptidase I-like"/>
    <property type="match status" value="1"/>
</dbReference>
<dbReference type="InterPro" id="IPR036440">
    <property type="entry name" value="Peptidase_C15-like_sf"/>
</dbReference>
<protein>
    <submittedName>
        <fullName evidence="6">Pyroglutamyl peptidase type I</fullName>
    </submittedName>
</protein>
<evidence type="ECO:0000256" key="3">
    <source>
        <dbReference type="ARBA" id="ARBA00022801"/>
    </source>
</evidence>
<evidence type="ECO:0000256" key="5">
    <source>
        <dbReference type="SAM" id="MobiDB-lite"/>
    </source>
</evidence>
<dbReference type="PANTHER" id="PTHR23402:SF1">
    <property type="entry name" value="PYROGLUTAMYL-PEPTIDASE I"/>
    <property type="match status" value="1"/>
</dbReference>
<accession>A0A8K0T645</accession>
<evidence type="ECO:0000313" key="6">
    <source>
        <dbReference type="EMBL" id="KAH7328787.1"/>
    </source>
</evidence>
<keyword evidence="4" id="KW-0788">Thiol protease</keyword>
<dbReference type="GO" id="GO:0008234">
    <property type="term" value="F:cysteine-type peptidase activity"/>
    <property type="evidence" value="ECO:0007669"/>
    <property type="project" value="UniProtKB-KW"/>
</dbReference>
<dbReference type="GO" id="GO:0006508">
    <property type="term" value="P:proteolysis"/>
    <property type="evidence" value="ECO:0007669"/>
    <property type="project" value="UniProtKB-KW"/>
</dbReference>
<evidence type="ECO:0000256" key="1">
    <source>
        <dbReference type="ARBA" id="ARBA00006641"/>
    </source>
</evidence>
<keyword evidence="3" id="KW-0378">Hydrolase</keyword>
<dbReference type="SUPFAM" id="SSF53182">
    <property type="entry name" value="Pyrrolidone carboxyl peptidase (pyroglutamate aminopeptidase)"/>
    <property type="match status" value="1"/>
</dbReference>
<dbReference type="AlphaFoldDB" id="A0A8K0T645"/>
<feature type="compositionally biased region" description="Basic and acidic residues" evidence="5">
    <location>
        <begin position="235"/>
        <end position="249"/>
    </location>
</feature>
<dbReference type="OrthoDB" id="407146at2759"/>
<evidence type="ECO:0000256" key="2">
    <source>
        <dbReference type="ARBA" id="ARBA00022670"/>
    </source>
</evidence>
<feature type="region of interest" description="Disordered" evidence="5">
    <location>
        <begin position="235"/>
        <end position="258"/>
    </location>
</feature>
<organism evidence="6 7">
    <name type="scientific">Stachybotrys elegans</name>
    <dbReference type="NCBI Taxonomy" id="80388"/>
    <lineage>
        <taxon>Eukaryota</taxon>
        <taxon>Fungi</taxon>
        <taxon>Dikarya</taxon>
        <taxon>Ascomycota</taxon>
        <taxon>Pezizomycotina</taxon>
        <taxon>Sordariomycetes</taxon>
        <taxon>Hypocreomycetidae</taxon>
        <taxon>Hypocreales</taxon>
        <taxon>Stachybotryaceae</taxon>
        <taxon>Stachybotrys</taxon>
    </lineage>
</organism>
<gene>
    <name evidence="6" type="ORF">B0I35DRAFT_404106</name>
</gene>
<dbReference type="InterPro" id="IPR016125">
    <property type="entry name" value="Peptidase_C15-like"/>
</dbReference>
<evidence type="ECO:0000256" key="4">
    <source>
        <dbReference type="ARBA" id="ARBA00022807"/>
    </source>
</evidence>
<dbReference type="Proteomes" id="UP000813444">
    <property type="component" value="Unassembled WGS sequence"/>
</dbReference>
<dbReference type="PANTHER" id="PTHR23402">
    <property type="entry name" value="PROTEASE FAMILY C15 PYROGLUTAMYL-PEPTIDASE I-RELATED"/>
    <property type="match status" value="1"/>
</dbReference>
<comment type="similarity">
    <text evidence="1">Belongs to the peptidase C15 family.</text>
</comment>
<sequence length="258" mass="29486">MGSRVDEREEITVLVTGFGPFLDTAPVNPAWEIAKDLPAYLPPLNPKDPSARQAFSSRPVRILVHPEAIRVNYQVVRALVPVFWEMYQGHRIDYTIHIGMAGAHPHYQIERKGHRSGYVQPDVDGLIPDLDRYSRGKDWVWYGLPEWLETDLDMPDLLSRWKANSPIGLDLRISDNAGRYLCEFIYYSSLSYLYKHQKERNVVFLHVPSDASDIAVNRGRELVLTLIRSLVESNEARSTREGPREHKTVENGPAEVPS</sequence>
<dbReference type="EMBL" id="JAGPNK010000001">
    <property type="protein sequence ID" value="KAH7328787.1"/>
    <property type="molecule type" value="Genomic_DNA"/>
</dbReference>
<proteinExistence type="inferred from homology"/>
<keyword evidence="7" id="KW-1185">Reference proteome</keyword>
<keyword evidence="2" id="KW-0645">Protease</keyword>
<comment type="caution">
    <text evidence="6">The sequence shown here is derived from an EMBL/GenBank/DDBJ whole genome shotgun (WGS) entry which is preliminary data.</text>
</comment>
<evidence type="ECO:0000313" key="7">
    <source>
        <dbReference type="Proteomes" id="UP000813444"/>
    </source>
</evidence>
<dbReference type="Pfam" id="PF01470">
    <property type="entry name" value="Peptidase_C15"/>
    <property type="match status" value="1"/>
</dbReference>
<reference evidence="6" key="1">
    <citation type="journal article" date="2021" name="Nat. Commun.">
        <title>Genetic determinants of endophytism in the Arabidopsis root mycobiome.</title>
        <authorList>
            <person name="Mesny F."/>
            <person name="Miyauchi S."/>
            <person name="Thiergart T."/>
            <person name="Pickel B."/>
            <person name="Atanasova L."/>
            <person name="Karlsson M."/>
            <person name="Huettel B."/>
            <person name="Barry K.W."/>
            <person name="Haridas S."/>
            <person name="Chen C."/>
            <person name="Bauer D."/>
            <person name="Andreopoulos W."/>
            <person name="Pangilinan J."/>
            <person name="LaButti K."/>
            <person name="Riley R."/>
            <person name="Lipzen A."/>
            <person name="Clum A."/>
            <person name="Drula E."/>
            <person name="Henrissat B."/>
            <person name="Kohler A."/>
            <person name="Grigoriev I.V."/>
            <person name="Martin F.M."/>
            <person name="Hacquard S."/>
        </authorList>
    </citation>
    <scope>NUCLEOTIDE SEQUENCE</scope>
    <source>
        <strain evidence="6">MPI-CAGE-CH-0235</strain>
    </source>
</reference>
<name>A0A8K0T645_9HYPO</name>